<dbReference type="InterPro" id="IPR001750">
    <property type="entry name" value="ND/Mrp_TM"/>
</dbReference>
<evidence type="ECO:0000256" key="1">
    <source>
        <dbReference type="ARBA" id="ARBA00004651"/>
    </source>
</evidence>
<dbReference type="Pfam" id="PF00361">
    <property type="entry name" value="Proton_antipo_M"/>
    <property type="match status" value="1"/>
</dbReference>
<feature type="transmembrane region" description="Helical" evidence="10">
    <location>
        <begin position="882"/>
        <end position="906"/>
    </location>
</feature>
<reference evidence="16 17" key="1">
    <citation type="submission" date="2020-08" db="EMBL/GenBank/DDBJ databases">
        <title>Genomic Encyclopedia of Type Strains, Phase IV (KMG-IV): sequencing the most valuable type-strain genomes for metagenomic binning, comparative biology and taxonomic classification.</title>
        <authorList>
            <person name="Goeker M."/>
        </authorList>
    </citation>
    <scope>NUCLEOTIDE SEQUENCE [LARGE SCALE GENOMIC DNA]</scope>
    <source>
        <strain evidence="16 17">DSM 106739</strain>
    </source>
</reference>
<feature type="transmembrane region" description="Helical" evidence="10">
    <location>
        <begin position="651"/>
        <end position="669"/>
    </location>
</feature>
<dbReference type="InterPro" id="IPR050616">
    <property type="entry name" value="CPA3_Na-H_Antiporter_A"/>
</dbReference>
<evidence type="ECO:0000313" key="17">
    <source>
        <dbReference type="Proteomes" id="UP000561045"/>
    </source>
</evidence>
<keyword evidence="6 10" id="KW-1133">Transmembrane helix</keyword>
<dbReference type="Pfam" id="PF13244">
    <property type="entry name" value="MbhD"/>
    <property type="match status" value="1"/>
</dbReference>
<comment type="subcellular location">
    <subcellularLocation>
        <location evidence="1">Cell membrane</location>
        <topology evidence="1">Multi-pass membrane protein</topology>
    </subcellularLocation>
    <subcellularLocation>
        <location evidence="9">Membrane</location>
        <topology evidence="9">Multi-pass membrane protein</topology>
    </subcellularLocation>
</comment>
<feature type="domain" description="NADH-Ubiquinone oxidoreductase (complex I) chain 5 N-terminal" evidence="12">
    <location>
        <begin position="66"/>
        <end position="108"/>
    </location>
</feature>
<evidence type="ECO:0000259" key="14">
    <source>
        <dbReference type="Pfam" id="PF13244"/>
    </source>
</evidence>
<feature type="transmembrane region" description="Helical" evidence="10">
    <location>
        <begin position="362"/>
        <end position="384"/>
    </location>
</feature>
<evidence type="ECO:0000256" key="4">
    <source>
        <dbReference type="ARBA" id="ARBA00022475"/>
    </source>
</evidence>
<evidence type="ECO:0000256" key="5">
    <source>
        <dbReference type="ARBA" id="ARBA00022692"/>
    </source>
</evidence>
<feature type="domain" description="NADH:quinone oxidoreductase/Mrp antiporter transmembrane" evidence="11">
    <location>
        <begin position="124"/>
        <end position="398"/>
    </location>
</feature>
<evidence type="ECO:0000256" key="3">
    <source>
        <dbReference type="ARBA" id="ARBA00022449"/>
    </source>
</evidence>
<feature type="transmembrane region" description="Helical" evidence="10">
    <location>
        <begin position="744"/>
        <end position="763"/>
    </location>
</feature>
<dbReference type="InterPro" id="IPR046806">
    <property type="entry name" value="MrpA_C/MbhE"/>
</dbReference>
<keyword evidence="8 10" id="KW-0472">Membrane</keyword>
<feature type="transmembrane region" description="Helical" evidence="10">
    <location>
        <begin position="475"/>
        <end position="494"/>
    </location>
</feature>
<feature type="domain" description="MrpA C-terminal/MbhD" evidence="14">
    <location>
        <begin position="611"/>
        <end position="673"/>
    </location>
</feature>
<comment type="caution">
    <text evidence="16">The sequence shown here is derived from an EMBL/GenBank/DDBJ whole genome shotgun (WGS) entry which is preliminary data.</text>
</comment>
<feature type="domain" description="Na+/H+ antiporter MnhB subunit-related protein" evidence="13">
    <location>
        <begin position="780"/>
        <end position="898"/>
    </location>
</feature>
<keyword evidence="7" id="KW-0406">Ion transport</keyword>
<feature type="transmembrane region" description="Helical" evidence="10">
    <location>
        <begin position="27"/>
        <end position="53"/>
    </location>
</feature>
<dbReference type="PANTHER" id="PTHR43373">
    <property type="entry name" value="NA(+)/H(+) ANTIPORTER SUBUNIT"/>
    <property type="match status" value="1"/>
</dbReference>
<feature type="transmembrane region" description="Helical" evidence="10">
    <location>
        <begin position="268"/>
        <end position="289"/>
    </location>
</feature>
<feature type="transmembrane region" description="Helical" evidence="10">
    <location>
        <begin position="405"/>
        <end position="428"/>
    </location>
</feature>
<feature type="transmembrane region" description="Helical" evidence="10">
    <location>
        <begin position="775"/>
        <end position="799"/>
    </location>
</feature>
<sequence length="913" mass="95023">MTLLLIALLPWCVALVASRLRSGEIAFWLAFACCVTLVATLGAIAPGVWAGGAMRISAEWLPGLGAAATLRLDALAWLFAMLVAAIGALVMLYARYYLAGDRQLPRFFALMCGFMGAMLGVVLAGDLILLALCWELTSVASFLLIAFNAPERGALRGARAALTVTGLGGVALIAAVLMLGRAAGSFDLAEVLASGAAVRADPRYPWILACFLIAVFSKSAQFPFQFWLARAMAAPTPVSAYLHSATLVKAGIFLLLRFYPVLAGSEAWFFTVSAVGAVTLLLGGVAAVFQHDLKGLLAYSTVSHLGLITLLIGFSADTAIVAAVFHVINHATFKASLFMAAGIVDHECGTRDLRKVNGLWRFMPLTGSLAIVAAAAMAGVPLLNGFLSKEMFFDESLALEGHDPIALLAPLAALVAGAAGVAYSSRFVHDVFFNGEPVGLTRTPHEPPLWMAVPVGILVAICLLVGLMPEPVVGVALAAAARAALGGALPAYSLAVWHGFNLPLAMSTFALVAGVAVYAAHGRGRRLHRRPTPVAIGYEAFECLLLALARCGQTLTRQLRGDHMRLQMAALALVAVVAAGVPLLLGPVAVTLPAISAGAVSGGEIIWLVGAVFALGAVSGKVRPVTVLLFLGAVGLSVSMAFAALSAPDLALTQLFVEVATVLLLMLALERMPVEPLRQRSLGAHIRYIALALAGGGGCGWLAWEAMQRKPTTISDFHLLHAVDGAGGTNAVNVIIVDFRGFDTLGEVTVLAAAALIVWSFLARERSGAITRFRGSFMLPLAVRVLMPSAALVAVHLYLRGHNLPGGGFVAGLLLAIGLVLEALALGSWRSPHAKPVRWLAGGLGLALATSGASLAFGFPFLTSTFGHPVLPLLGELPLASAAAFDLGVLAVVVGATLMLILAFAFGREERSG</sequence>
<evidence type="ECO:0000256" key="8">
    <source>
        <dbReference type="ARBA" id="ARBA00023136"/>
    </source>
</evidence>
<keyword evidence="5 9" id="KW-0812">Transmembrane</keyword>
<keyword evidence="2" id="KW-0813">Transport</keyword>
<evidence type="ECO:0000256" key="2">
    <source>
        <dbReference type="ARBA" id="ARBA00022448"/>
    </source>
</evidence>
<feature type="transmembrane region" description="Helical" evidence="10">
    <location>
        <begin position="839"/>
        <end position="862"/>
    </location>
</feature>
<feature type="transmembrane region" description="Helical" evidence="10">
    <location>
        <begin position="204"/>
        <end position="228"/>
    </location>
</feature>
<dbReference type="Pfam" id="PF04039">
    <property type="entry name" value="MnhB"/>
    <property type="match status" value="1"/>
</dbReference>
<feature type="transmembrane region" description="Helical" evidence="10">
    <location>
        <begin position="114"/>
        <end position="147"/>
    </location>
</feature>
<evidence type="ECO:0000256" key="6">
    <source>
        <dbReference type="ARBA" id="ARBA00022989"/>
    </source>
</evidence>
<feature type="transmembrane region" description="Helical" evidence="10">
    <location>
        <begin position="805"/>
        <end position="827"/>
    </location>
</feature>
<dbReference type="InterPro" id="IPR001516">
    <property type="entry name" value="Proton_antipo_N"/>
</dbReference>
<dbReference type="Pfam" id="PF00662">
    <property type="entry name" value="Proton_antipo_N"/>
    <property type="match status" value="1"/>
</dbReference>
<evidence type="ECO:0000256" key="7">
    <source>
        <dbReference type="ARBA" id="ARBA00023065"/>
    </source>
</evidence>
<organism evidence="16 17">
    <name type="scientific">Niveibacterium umoris</name>
    <dbReference type="NCBI Taxonomy" id="1193620"/>
    <lineage>
        <taxon>Bacteria</taxon>
        <taxon>Pseudomonadati</taxon>
        <taxon>Pseudomonadota</taxon>
        <taxon>Betaproteobacteria</taxon>
        <taxon>Rhodocyclales</taxon>
        <taxon>Rhodocyclaceae</taxon>
        <taxon>Niveibacterium</taxon>
    </lineage>
</organism>
<dbReference type="EMBL" id="JACIET010000001">
    <property type="protein sequence ID" value="MBB4012349.1"/>
    <property type="molecule type" value="Genomic_DNA"/>
</dbReference>
<gene>
    <name evidence="16" type="ORF">GGR36_001657</name>
</gene>
<accession>A0A840BLE1</accession>
<feature type="domain" description="MrpA C-terminal/MbhE" evidence="15">
    <location>
        <begin position="687"/>
        <end position="767"/>
    </location>
</feature>
<keyword evidence="4" id="KW-1003">Cell membrane</keyword>
<dbReference type="InterPro" id="IPR025383">
    <property type="entry name" value="MrpA_C/MbhD"/>
</dbReference>
<feature type="transmembrane region" description="Helical" evidence="10">
    <location>
        <begin position="568"/>
        <end position="589"/>
    </location>
</feature>
<dbReference type="PANTHER" id="PTHR43373:SF1">
    <property type="entry name" value="NA(+)_H(+) ANTIPORTER SUBUNIT A"/>
    <property type="match status" value="1"/>
</dbReference>
<dbReference type="AlphaFoldDB" id="A0A840BLE1"/>
<dbReference type="GO" id="GO:0005886">
    <property type="term" value="C:plasma membrane"/>
    <property type="evidence" value="ECO:0007669"/>
    <property type="project" value="UniProtKB-SubCell"/>
</dbReference>
<protein>
    <submittedName>
        <fullName evidence="16">Multicomponent K+:H+ antiporter subunit A</fullName>
    </submittedName>
</protein>
<feature type="transmembrane region" description="Helical" evidence="10">
    <location>
        <begin position="625"/>
        <end position="645"/>
    </location>
</feature>
<feature type="transmembrane region" description="Helical" evidence="10">
    <location>
        <begin position="240"/>
        <end position="262"/>
    </location>
</feature>
<dbReference type="Pfam" id="PF20501">
    <property type="entry name" value="MbhE"/>
    <property type="match status" value="1"/>
</dbReference>
<dbReference type="PRINTS" id="PR01434">
    <property type="entry name" value="NADHDHGNASE5"/>
</dbReference>
<evidence type="ECO:0000256" key="9">
    <source>
        <dbReference type="RuleBase" id="RU000320"/>
    </source>
</evidence>
<dbReference type="GO" id="GO:0015297">
    <property type="term" value="F:antiporter activity"/>
    <property type="evidence" value="ECO:0007669"/>
    <property type="project" value="UniProtKB-KW"/>
</dbReference>
<keyword evidence="17" id="KW-1185">Reference proteome</keyword>
<evidence type="ECO:0000259" key="12">
    <source>
        <dbReference type="Pfam" id="PF00662"/>
    </source>
</evidence>
<evidence type="ECO:0000259" key="13">
    <source>
        <dbReference type="Pfam" id="PF04039"/>
    </source>
</evidence>
<feature type="transmembrane region" description="Helical" evidence="10">
    <location>
        <begin position="595"/>
        <end position="618"/>
    </location>
</feature>
<evidence type="ECO:0000313" key="16">
    <source>
        <dbReference type="EMBL" id="MBB4012349.1"/>
    </source>
</evidence>
<evidence type="ECO:0000259" key="11">
    <source>
        <dbReference type="Pfam" id="PF00361"/>
    </source>
</evidence>
<keyword evidence="3" id="KW-0050">Antiport</keyword>
<evidence type="ECO:0000259" key="15">
    <source>
        <dbReference type="Pfam" id="PF20501"/>
    </source>
</evidence>
<dbReference type="RefSeq" id="WP_183634163.1">
    <property type="nucleotide sequence ID" value="NZ_BAABLE010000011.1"/>
</dbReference>
<evidence type="ECO:0000256" key="10">
    <source>
        <dbReference type="SAM" id="Phobius"/>
    </source>
</evidence>
<dbReference type="GO" id="GO:0006811">
    <property type="term" value="P:monoatomic ion transport"/>
    <property type="evidence" value="ECO:0007669"/>
    <property type="project" value="UniProtKB-KW"/>
</dbReference>
<feature type="transmembrane region" description="Helical" evidence="10">
    <location>
        <begin position="681"/>
        <end position="704"/>
    </location>
</feature>
<feature type="transmembrane region" description="Helical" evidence="10">
    <location>
        <begin position="301"/>
        <end position="328"/>
    </location>
</feature>
<feature type="transmembrane region" description="Helical" evidence="10">
    <location>
        <begin position="74"/>
        <end position="94"/>
    </location>
</feature>
<dbReference type="Proteomes" id="UP000561045">
    <property type="component" value="Unassembled WGS sequence"/>
</dbReference>
<name>A0A840BLE1_9RHOO</name>
<feature type="transmembrane region" description="Helical" evidence="10">
    <location>
        <begin position="500"/>
        <end position="520"/>
    </location>
</feature>
<dbReference type="InterPro" id="IPR007182">
    <property type="entry name" value="MnhB"/>
</dbReference>
<feature type="transmembrane region" description="Helical" evidence="10">
    <location>
        <begin position="448"/>
        <end position="468"/>
    </location>
</feature>
<feature type="transmembrane region" description="Helical" evidence="10">
    <location>
        <begin position="159"/>
        <end position="184"/>
    </location>
</feature>
<proteinExistence type="predicted"/>